<evidence type="ECO:0000313" key="1">
    <source>
        <dbReference type="EMBL" id="MED6161381.1"/>
    </source>
</evidence>
<keyword evidence="2" id="KW-1185">Reference proteome</keyword>
<name>A0ABU6UML1_9FABA</name>
<reference evidence="1 2" key="1">
    <citation type="journal article" date="2023" name="Plants (Basel)">
        <title>Bridging the Gap: Combining Genomics and Transcriptomics Approaches to Understand Stylosanthes scabra, an Orphan Legume from the Brazilian Caatinga.</title>
        <authorList>
            <person name="Ferreira-Neto J.R.C."/>
            <person name="da Silva M.D."/>
            <person name="Binneck E."/>
            <person name="de Melo N.F."/>
            <person name="da Silva R.H."/>
            <person name="de Melo A.L.T.M."/>
            <person name="Pandolfi V."/>
            <person name="Bustamante F.O."/>
            <person name="Brasileiro-Vidal A.C."/>
            <person name="Benko-Iseppon A.M."/>
        </authorList>
    </citation>
    <scope>NUCLEOTIDE SEQUENCE [LARGE SCALE GENOMIC DNA]</scope>
    <source>
        <tissue evidence="1">Leaves</tissue>
    </source>
</reference>
<dbReference type="Proteomes" id="UP001341840">
    <property type="component" value="Unassembled WGS sequence"/>
</dbReference>
<sequence length="169" mass="19275">MECFITWQLEPENSGLLGRKPIINSLLNKTKELKKKNEVWKQSRARTPCICVEEHAYACYNKPKPRLSNSITLRRGTSHLILSTHMCRTPRICVENQQPTFLVTFTQVSNVSLTSSSLIHPRIGVEEPRICVEGTLAASNHAEPTPESFKRDSKLRKSRLRLTYGRAQT</sequence>
<gene>
    <name evidence="1" type="ORF">PIB30_060280</name>
</gene>
<organism evidence="1 2">
    <name type="scientific">Stylosanthes scabra</name>
    <dbReference type="NCBI Taxonomy" id="79078"/>
    <lineage>
        <taxon>Eukaryota</taxon>
        <taxon>Viridiplantae</taxon>
        <taxon>Streptophyta</taxon>
        <taxon>Embryophyta</taxon>
        <taxon>Tracheophyta</taxon>
        <taxon>Spermatophyta</taxon>
        <taxon>Magnoliopsida</taxon>
        <taxon>eudicotyledons</taxon>
        <taxon>Gunneridae</taxon>
        <taxon>Pentapetalae</taxon>
        <taxon>rosids</taxon>
        <taxon>fabids</taxon>
        <taxon>Fabales</taxon>
        <taxon>Fabaceae</taxon>
        <taxon>Papilionoideae</taxon>
        <taxon>50 kb inversion clade</taxon>
        <taxon>dalbergioids sensu lato</taxon>
        <taxon>Dalbergieae</taxon>
        <taxon>Pterocarpus clade</taxon>
        <taxon>Stylosanthes</taxon>
    </lineage>
</organism>
<accession>A0ABU6UML1</accession>
<protein>
    <submittedName>
        <fullName evidence="1">Uncharacterized protein</fullName>
    </submittedName>
</protein>
<proteinExistence type="predicted"/>
<dbReference type="EMBL" id="JASCZI010121360">
    <property type="protein sequence ID" value="MED6161381.1"/>
    <property type="molecule type" value="Genomic_DNA"/>
</dbReference>
<evidence type="ECO:0000313" key="2">
    <source>
        <dbReference type="Proteomes" id="UP001341840"/>
    </source>
</evidence>
<comment type="caution">
    <text evidence="1">The sequence shown here is derived from an EMBL/GenBank/DDBJ whole genome shotgun (WGS) entry which is preliminary data.</text>
</comment>